<dbReference type="InterPro" id="IPR052895">
    <property type="entry name" value="HetReg/Transcr_Mod"/>
</dbReference>
<evidence type="ECO:0008006" key="3">
    <source>
        <dbReference type="Google" id="ProtNLM"/>
    </source>
</evidence>
<evidence type="ECO:0000313" key="1">
    <source>
        <dbReference type="EMBL" id="KAK7740890.1"/>
    </source>
</evidence>
<organism evidence="1 2">
    <name type="scientific">Diatrype stigma</name>
    <dbReference type="NCBI Taxonomy" id="117547"/>
    <lineage>
        <taxon>Eukaryota</taxon>
        <taxon>Fungi</taxon>
        <taxon>Dikarya</taxon>
        <taxon>Ascomycota</taxon>
        <taxon>Pezizomycotina</taxon>
        <taxon>Sordariomycetes</taxon>
        <taxon>Xylariomycetidae</taxon>
        <taxon>Xylariales</taxon>
        <taxon>Diatrypaceae</taxon>
        <taxon>Diatrype</taxon>
    </lineage>
</organism>
<dbReference type="Proteomes" id="UP001320420">
    <property type="component" value="Unassembled WGS sequence"/>
</dbReference>
<dbReference type="EMBL" id="JAKJXP020000157">
    <property type="protein sequence ID" value="KAK7740890.1"/>
    <property type="molecule type" value="Genomic_DNA"/>
</dbReference>
<name>A0AAN9YGS4_9PEZI</name>
<evidence type="ECO:0000313" key="2">
    <source>
        <dbReference type="Proteomes" id="UP001320420"/>
    </source>
</evidence>
<proteinExistence type="predicted"/>
<comment type="caution">
    <text evidence="1">The sequence shown here is derived from an EMBL/GenBank/DDBJ whole genome shotgun (WGS) entry which is preliminary data.</text>
</comment>
<reference evidence="1 2" key="1">
    <citation type="submission" date="2024-02" db="EMBL/GenBank/DDBJ databases">
        <title>De novo assembly and annotation of 12 fungi associated with fruit tree decline syndrome in Ontario, Canada.</title>
        <authorList>
            <person name="Sulman M."/>
            <person name="Ellouze W."/>
            <person name="Ilyukhin E."/>
        </authorList>
    </citation>
    <scope>NUCLEOTIDE SEQUENCE [LARGE SCALE GENOMIC DNA]</scope>
    <source>
        <strain evidence="1 2">M11/M66-122</strain>
    </source>
</reference>
<keyword evidence="2" id="KW-1185">Reference proteome</keyword>
<protein>
    <recommendedName>
        <fullName evidence="3">Heterokaryon incompatibility domain-containing protein</fullName>
    </recommendedName>
</protein>
<gene>
    <name evidence="1" type="ORF">SLS62_010948</name>
</gene>
<dbReference type="AlphaFoldDB" id="A0AAN9YGS4"/>
<dbReference type="PANTHER" id="PTHR24148:SF73">
    <property type="entry name" value="HET DOMAIN PROTEIN (AFU_ORTHOLOGUE AFUA_8G01020)"/>
    <property type="match status" value="1"/>
</dbReference>
<dbReference type="PANTHER" id="PTHR24148">
    <property type="entry name" value="ANKYRIN REPEAT DOMAIN-CONTAINING PROTEIN 39 HOMOLOG-RELATED"/>
    <property type="match status" value="1"/>
</dbReference>
<sequence length="130" mass="14648">MEAELLSTMNLCSGFFLELASRRPWFSRVWIIQELAMAQKDPLVVCGEKSTSWSTFMKAWKLIARAKLSELGTVHRKGLVGDQRTEQDNTEVAAKLKIDVLDDIWGDQVTGRGEPAKITHGVEDIRSNRS</sequence>
<accession>A0AAN9YGS4</accession>